<keyword evidence="2" id="KW-1185">Reference proteome</keyword>
<evidence type="ECO:0000313" key="2">
    <source>
        <dbReference type="Proteomes" id="UP000076858"/>
    </source>
</evidence>
<dbReference type="Proteomes" id="UP000076858">
    <property type="component" value="Unassembled WGS sequence"/>
</dbReference>
<gene>
    <name evidence="1" type="ORF">APZ42_001101</name>
</gene>
<sequence>MGSNETLREFLVPPTKTPSVTYGAALTGRIYSAGPLIRPPTHTTNPVIRPPFCLHPFLARTAPVQTFMPLNVPTVGLF</sequence>
<organism evidence="1 2">
    <name type="scientific">Daphnia magna</name>
    <dbReference type="NCBI Taxonomy" id="35525"/>
    <lineage>
        <taxon>Eukaryota</taxon>
        <taxon>Metazoa</taxon>
        <taxon>Ecdysozoa</taxon>
        <taxon>Arthropoda</taxon>
        <taxon>Crustacea</taxon>
        <taxon>Branchiopoda</taxon>
        <taxon>Diplostraca</taxon>
        <taxon>Cladocera</taxon>
        <taxon>Anomopoda</taxon>
        <taxon>Daphniidae</taxon>
        <taxon>Daphnia</taxon>
    </lineage>
</organism>
<protein>
    <submittedName>
        <fullName evidence="1">Uncharacterized protein</fullName>
    </submittedName>
</protein>
<reference evidence="1 2" key="1">
    <citation type="submission" date="2016-03" db="EMBL/GenBank/DDBJ databases">
        <title>EvidentialGene: Evidence-directed Construction of Genes on Genomes.</title>
        <authorList>
            <person name="Gilbert D.G."/>
            <person name="Choi J.-H."/>
            <person name="Mockaitis K."/>
            <person name="Colbourne J."/>
            <person name="Pfrender M."/>
        </authorList>
    </citation>
    <scope>NUCLEOTIDE SEQUENCE [LARGE SCALE GENOMIC DNA]</scope>
    <source>
        <strain evidence="1 2">Xinb3</strain>
        <tissue evidence="1">Complete organism</tissue>
    </source>
</reference>
<dbReference type="AlphaFoldDB" id="A0A164J676"/>
<name>A0A164J676_9CRUS</name>
<evidence type="ECO:0000313" key="1">
    <source>
        <dbReference type="EMBL" id="KZS02019.1"/>
    </source>
</evidence>
<accession>A0A164J676</accession>
<dbReference type="EMBL" id="LRGB01005519">
    <property type="protein sequence ID" value="KZS02019.1"/>
    <property type="molecule type" value="Genomic_DNA"/>
</dbReference>
<proteinExistence type="predicted"/>
<comment type="caution">
    <text evidence="1">The sequence shown here is derived from an EMBL/GenBank/DDBJ whole genome shotgun (WGS) entry which is preliminary data.</text>
</comment>